<organism evidence="4 5">
    <name type="scientific">Lithospermum erythrorhizon</name>
    <name type="common">Purple gromwell</name>
    <name type="synonym">Lithospermum officinale var. erythrorhizon</name>
    <dbReference type="NCBI Taxonomy" id="34254"/>
    <lineage>
        <taxon>Eukaryota</taxon>
        <taxon>Viridiplantae</taxon>
        <taxon>Streptophyta</taxon>
        <taxon>Embryophyta</taxon>
        <taxon>Tracheophyta</taxon>
        <taxon>Spermatophyta</taxon>
        <taxon>Magnoliopsida</taxon>
        <taxon>eudicotyledons</taxon>
        <taxon>Gunneridae</taxon>
        <taxon>Pentapetalae</taxon>
        <taxon>asterids</taxon>
        <taxon>lamiids</taxon>
        <taxon>Boraginales</taxon>
        <taxon>Boraginaceae</taxon>
        <taxon>Boraginoideae</taxon>
        <taxon>Lithospermeae</taxon>
        <taxon>Lithospermum</taxon>
    </lineage>
</organism>
<evidence type="ECO:0000256" key="3">
    <source>
        <dbReference type="PROSITE-ProRule" id="PRU00708"/>
    </source>
</evidence>
<evidence type="ECO:0000313" key="4">
    <source>
        <dbReference type="EMBL" id="GAA0153974.1"/>
    </source>
</evidence>
<dbReference type="PROSITE" id="PS51375">
    <property type="entry name" value="PPR"/>
    <property type="match status" value="5"/>
</dbReference>
<dbReference type="AlphaFoldDB" id="A0AAV3PQH0"/>
<feature type="repeat" description="PPR" evidence="3">
    <location>
        <begin position="231"/>
        <end position="265"/>
    </location>
</feature>
<dbReference type="InterPro" id="IPR002885">
    <property type="entry name" value="PPR_rpt"/>
</dbReference>
<feature type="repeat" description="PPR" evidence="3">
    <location>
        <begin position="125"/>
        <end position="160"/>
    </location>
</feature>
<feature type="repeat" description="PPR" evidence="3">
    <location>
        <begin position="266"/>
        <end position="300"/>
    </location>
</feature>
<dbReference type="Gene3D" id="1.25.40.10">
    <property type="entry name" value="Tetratricopeptide repeat domain"/>
    <property type="match status" value="3"/>
</dbReference>
<dbReference type="Proteomes" id="UP001454036">
    <property type="component" value="Unassembled WGS sequence"/>
</dbReference>
<sequence>MSSMTRHLQRSYSTAISHHAPIKSLSQDLYKESSLKRLVNKFKNYSDSVRFRTKIGIYEDTIRRLASAKCYRYVEEILEHQKQYRPDMSNEGFNIRLMSLYGKSGMFDHAQKVFDEMPDRNVKRSTKTMNALLSACVSSGKIDKIEGLFAELHERLGVKPDTVSYNVVIKGCCKCGKVEKAVNIFGEMEKNGVKPDLVTFNTVLVGLYSSKRFLEGEKMWRRMIESGLKPDIRSWNARIIGYVNEKRFDEAVKALSELDRTGLKLDAFSYRALIKGYCDEENLKEAKKWYAEFVRCEHPDKVTLETVISLAMKKGDLNWAVELCKVIFDRKCLVNAQILQEVVDTLVKDSRFQDAKRIVEMGNTNSYRCYKLNLPSEQ</sequence>
<reference evidence="4 5" key="1">
    <citation type="submission" date="2024-01" db="EMBL/GenBank/DDBJ databases">
        <title>The complete chloroplast genome sequence of Lithospermum erythrorhizon: insights into the phylogenetic relationship among Boraginaceae species and the maternal lineages of purple gromwells.</title>
        <authorList>
            <person name="Okada T."/>
            <person name="Watanabe K."/>
        </authorList>
    </citation>
    <scope>NUCLEOTIDE SEQUENCE [LARGE SCALE GENOMIC DNA]</scope>
</reference>
<dbReference type="PANTHER" id="PTHR47936">
    <property type="entry name" value="PPR_LONG DOMAIN-CONTAINING PROTEIN"/>
    <property type="match status" value="1"/>
</dbReference>
<protein>
    <recommendedName>
        <fullName evidence="6">Pentatricopeptide repeat-containing protein</fullName>
    </recommendedName>
</protein>
<dbReference type="NCBIfam" id="TIGR00756">
    <property type="entry name" value="PPR"/>
    <property type="match status" value="6"/>
</dbReference>
<dbReference type="EMBL" id="BAABME010002290">
    <property type="protein sequence ID" value="GAA0153974.1"/>
    <property type="molecule type" value="Genomic_DNA"/>
</dbReference>
<evidence type="ECO:0008006" key="6">
    <source>
        <dbReference type="Google" id="ProtNLM"/>
    </source>
</evidence>
<feature type="repeat" description="PPR" evidence="3">
    <location>
        <begin position="196"/>
        <end position="230"/>
    </location>
</feature>
<dbReference type="SUPFAM" id="SSF81901">
    <property type="entry name" value="HCP-like"/>
    <property type="match status" value="1"/>
</dbReference>
<dbReference type="PANTHER" id="PTHR47936:SF5">
    <property type="entry name" value="PENTACOTRIPEPTIDE-REPEAT REGION OF PRORP DOMAIN-CONTAINING PROTEIN"/>
    <property type="match status" value="1"/>
</dbReference>
<accession>A0AAV3PQH0</accession>
<comment type="similarity">
    <text evidence="1">Belongs to the PPR family. P subfamily.</text>
</comment>
<comment type="caution">
    <text evidence="4">The sequence shown here is derived from an EMBL/GenBank/DDBJ whole genome shotgun (WGS) entry which is preliminary data.</text>
</comment>
<dbReference type="GO" id="GO:0010019">
    <property type="term" value="P:chloroplast-nucleus signaling pathway"/>
    <property type="evidence" value="ECO:0007669"/>
    <property type="project" value="TreeGrafter"/>
</dbReference>
<evidence type="ECO:0000256" key="2">
    <source>
        <dbReference type="ARBA" id="ARBA00022737"/>
    </source>
</evidence>
<proteinExistence type="inferred from homology"/>
<evidence type="ECO:0000313" key="5">
    <source>
        <dbReference type="Proteomes" id="UP001454036"/>
    </source>
</evidence>
<dbReference type="InterPro" id="IPR011990">
    <property type="entry name" value="TPR-like_helical_dom_sf"/>
</dbReference>
<feature type="repeat" description="PPR" evidence="3">
    <location>
        <begin position="161"/>
        <end position="195"/>
    </location>
</feature>
<dbReference type="Pfam" id="PF13041">
    <property type="entry name" value="PPR_2"/>
    <property type="match status" value="3"/>
</dbReference>
<dbReference type="GO" id="GO:0009507">
    <property type="term" value="C:chloroplast"/>
    <property type="evidence" value="ECO:0007669"/>
    <property type="project" value="TreeGrafter"/>
</dbReference>
<dbReference type="GO" id="GO:0031930">
    <property type="term" value="P:mitochondria-nucleus signaling pathway"/>
    <property type="evidence" value="ECO:0007669"/>
    <property type="project" value="TreeGrafter"/>
</dbReference>
<keyword evidence="2" id="KW-0677">Repeat</keyword>
<name>A0AAV3PQH0_LITER</name>
<gene>
    <name evidence="4" type="ORF">LIER_12083</name>
</gene>
<keyword evidence="5" id="KW-1185">Reference proteome</keyword>
<evidence type="ECO:0000256" key="1">
    <source>
        <dbReference type="ARBA" id="ARBA00007626"/>
    </source>
</evidence>